<dbReference type="GO" id="GO:0005615">
    <property type="term" value="C:extracellular space"/>
    <property type="evidence" value="ECO:0000318"/>
    <property type="project" value="GO_Central"/>
</dbReference>
<feature type="region of interest" description="Disordered" evidence="10">
    <location>
        <begin position="198"/>
        <end position="217"/>
    </location>
</feature>
<dbReference type="InterPro" id="IPR018161">
    <property type="entry name" value="Wnt_CS"/>
</dbReference>
<dbReference type="SMART" id="SM00097">
    <property type="entry name" value="WNT1"/>
    <property type="match status" value="1"/>
</dbReference>
<comment type="function">
    <text evidence="9">Ligand for members of the frizzled family of seven transmembrane receptors.</text>
</comment>
<dbReference type="InterPro" id="IPR005817">
    <property type="entry name" value="Wnt"/>
</dbReference>
<reference evidence="12" key="3">
    <citation type="submission" date="2015-06" db="UniProtKB">
        <authorList>
            <consortium name="EnsemblMetazoa"/>
        </authorList>
    </citation>
    <scope>IDENTIFICATION</scope>
</reference>
<dbReference type="PANTHER" id="PTHR12027">
    <property type="entry name" value="WNT RELATED"/>
    <property type="match status" value="1"/>
</dbReference>
<dbReference type="RefSeq" id="XP_009017248.1">
    <property type="nucleotide sequence ID" value="XM_009019000.1"/>
</dbReference>
<dbReference type="OrthoDB" id="5945655at2759"/>
<dbReference type="GO" id="GO:0005125">
    <property type="term" value="F:cytokine activity"/>
    <property type="evidence" value="ECO:0000318"/>
    <property type="project" value="GO_Central"/>
</dbReference>
<name>T1G3I8_HELRO</name>
<evidence type="ECO:0000256" key="2">
    <source>
        <dbReference type="ARBA" id="ARBA00005683"/>
    </source>
</evidence>
<evidence type="ECO:0000256" key="6">
    <source>
        <dbReference type="ARBA" id="ARBA00022687"/>
    </source>
</evidence>
<comment type="subcellular location">
    <subcellularLocation>
        <location evidence="1 9">Secreted</location>
        <location evidence="1 9">Extracellular space</location>
        <location evidence="1 9">Extracellular matrix</location>
    </subcellularLocation>
</comment>
<keyword evidence="8" id="KW-0449">Lipoprotein</keyword>
<dbReference type="PRINTS" id="PR01349">
    <property type="entry name" value="WNTPROTEIN"/>
</dbReference>
<dbReference type="PROSITE" id="PS00246">
    <property type="entry name" value="WNT1"/>
    <property type="match status" value="1"/>
</dbReference>
<keyword evidence="5" id="KW-0272">Extracellular matrix</keyword>
<dbReference type="AlphaFoldDB" id="T1G3I8"/>
<evidence type="ECO:0000256" key="7">
    <source>
        <dbReference type="ARBA" id="ARBA00023157"/>
    </source>
</evidence>
<accession>T1G3I8</accession>
<keyword evidence="7" id="KW-1015">Disulfide bond</keyword>
<keyword evidence="13" id="KW-1185">Reference proteome</keyword>
<evidence type="ECO:0000313" key="11">
    <source>
        <dbReference type="EMBL" id="ESO04669.1"/>
    </source>
</evidence>
<dbReference type="GO" id="GO:0005109">
    <property type="term" value="F:frizzled binding"/>
    <property type="evidence" value="ECO:0000318"/>
    <property type="project" value="GO_Central"/>
</dbReference>
<proteinExistence type="inferred from homology"/>
<evidence type="ECO:0000256" key="4">
    <source>
        <dbReference type="ARBA" id="ARBA00022525"/>
    </source>
</evidence>
<organism evidence="12 13">
    <name type="scientific">Helobdella robusta</name>
    <name type="common">Californian leech</name>
    <dbReference type="NCBI Taxonomy" id="6412"/>
    <lineage>
        <taxon>Eukaryota</taxon>
        <taxon>Metazoa</taxon>
        <taxon>Spiralia</taxon>
        <taxon>Lophotrochozoa</taxon>
        <taxon>Annelida</taxon>
        <taxon>Clitellata</taxon>
        <taxon>Hirudinea</taxon>
        <taxon>Rhynchobdellida</taxon>
        <taxon>Glossiphoniidae</taxon>
        <taxon>Helobdella</taxon>
    </lineage>
</organism>
<dbReference type="KEGG" id="hro:HELRODRAFT_79030"/>
<dbReference type="GO" id="GO:0060070">
    <property type="term" value="P:canonical Wnt signaling pathway"/>
    <property type="evidence" value="ECO:0000318"/>
    <property type="project" value="GO_Central"/>
</dbReference>
<dbReference type="STRING" id="6412.T1G3I8"/>
<dbReference type="InterPro" id="IPR043158">
    <property type="entry name" value="Wnt_C"/>
</dbReference>
<sequence>GSVLGLSECRQQFEEERWNCPIKKQPFIIPAPQKPSNQLIPIIKLTVQSGTKEIAFIHAITSASLAHSITSSCSAGLLLECSCDRSLQSIVSTDSSWRWGGCSDNVQYGIKYSKIITDGDGKKAALMERVRSLVHLHNNDVGRKTLHSLMTHKCRCHGVSGSCAVRSCWRSLPSFRQVGDQLKFKYLDSVEISPSLQLADSNSHRDKRNSIPQPASDTDLIFLDKSPNYCRPDRKRGVQGTRDRNCQPDTDKPNNCKHLCCGRGYRTRVIEVDEACECQFMWCCSIQCKICKKVQVVHTCL</sequence>
<evidence type="ECO:0000256" key="1">
    <source>
        <dbReference type="ARBA" id="ARBA00004498"/>
    </source>
</evidence>
<dbReference type="EMBL" id="KB096457">
    <property type="protein sequence ID" value="ESO04669.1"/>
    <property type="molecule type" value="Genomic_DNA"/>
</dbReference>
<gene>
    <name evidence="12" type="primary">20215636</name>
    <name evidence="11" type="ORF">HELRODRAFT_79030</name>
</gene>
<dbReference type="GeneID" id="20215636"/>
<dbReference type="CTD" id="20215636"/>
<reference evidence="13" key="1">
    <citation type="submission" date="2012-12" db="EMBL/GenBank/DDBJ databases">
        <authorList>
            <person name="Hellsten U."/>
            <person name="Grimwood J."/>
            <person name="Chapman J.A."/>
            <person name="Shapiro H."/>
            <person name="Aerts A."/>
            <person name="Otillar R.P."/>
            <person name="Terry A.Y."/>
            <person name="Boore J.L."/>
            <person name="Simakov O."/>
            <person name="Marletaz F."/>
            <person name="Cho S.-J."/>
            <person name="Edsinger-Gonzales E."/>
            <person name="Havlak P."/>
            <person name="Kuo D.-H."/>
            <person name="Larsson T."/>
            <person name="Lv J."/>
            <person name="Arendt D."/>
            <person name="Savage R."/>
            <person name="Osoegawa K."/>
            <person name="de Jong P."/>
            <person name="Lindberg D.R."/>
            <person name="Seaver E.C."/>
            <person name="Weisblat D.A."/>
            <person name="Putnam N.H."/>
            <person name="Grigoriev I.V."/>
            <person name="Rokhsar D.S."/>
        </authorList>
    </citation>
    <scope>NUCLEOTIDE SEQUENCE</scope>
</reference>
<evidence type="ECO:0000256" key="8">
    <source>
        <dbReference type="ARBA" id="ARBA00023288"/>
    </source>
</evidence>
<dbReference type="GO" id="GO:0030182">
    <property type="term" value="P:neuron differentiation"/>
    <property type="evidence" value="ECO:0000318"/>
    <property type="project" value="GO_Central"/>
</dbReference>
<keyword evidence="4" id="KW-0964">Secreted</keyword>
<evidence type="ECO:0000313" key="12">
    <source>
        <dbReference type="EnsemblMetazoa" id="HelroP79030"/>
    </source>
</evidence>
<dbReference type="Gene3D" id="3.30.2460.20">
    <property type="match status" value="1"/>
</dbReference>
<dbReference type="eggNOG" id="KOG3913">
    <property type="taxonomic scope" value="Eukaryota"/>
</dbReference>
<evidence type="ECO:0000256" key="10">
    <source>
        <dbReference type="SAM" id="MobiDB-lite"/>
    </source>
</evidence>
<dbReference type="PANTHER" id="PTHR12027:SF70">
    <property type="entry name" value="PROTEIN WNT-16"/>
    <property type="match status" value="1"/>
</dbReference>
<dbReference type="InParanoid" id="T1G3I8"/>
<keyword evidence="6 9" id="KW-0879">Wnt signaling pathway</keyword>
<dbReference type="FunFam" id="3.30.2460.20:FF:000007">
    <property type="entry name" value="Protein Wnt"/>
    <property type="match status" value="1"/>
</dbReference>
<keyword evidence="3 9" id="KW-0217">Developmental protein</keyword>
<protein>
    <recommendedName>
        <fullName evidence="9">Protein Wnt</fullName>
    </recommendedName>
</protein>
<evidence type="ECO:0000256" key="3">
    <source>
        <dbReference type="ARBA" id="ARBA00022473"/>
    </source>
</evidence>
<comment type="similarity">
    <text evidence="2 9">Belongs to the Wnt family.</text>
</comment>
<evidence type="ECO:0000313" key="13">
    <source>
        <dbReference type="Proteomes" id="UP000015101"/>
    </source>
</evidence>
<evidence type="ECO:0000256" key="5">
    <source>
        <dbReference type="ARBA" id="ARBA00022530"/>
    </source>
</evidence>
<dbReference type="HOGENOM" id="CLU_033039_3_0_1"/>
<dbReference type="Proteomes" id="UP000015101">
    <property type="component" value="Unassembled WGS sequence"/>
</dbReference>
<dbReference type="EMBL" id="AMQM01004160">
    <property type="status" value="NOT_ANNOTATED_CDS"/>
    <property type="molecule type" value="Genomic_DNA"/>
</dbReference>
<dbReference type="Pfam" id="PF00110">
    <property type="entry name" value="wnt"/>
    <property type="match status" value="1"/>
</dbReference>
<dbReference type="EnsemblMetazoa" id="HelroT79030">
    <property type="protein sequence ID" value="HelroP79030"/>
    <property type="gene ID" value="HelroG79030"/>
</dbReference>
<reference evidence="11 13" key="2">
    <citation type="journal article" date="2013" name="Nature">
        <title>Insights into bilaterian evolution from three spiralian genomes.</title>
        <authorList>
            <person name="Simakov O."/>
            <person name="Marletaz F."/>
            <person name="Cho S.J."/>
            <person name="Edsinger-Gonzales E."/>
            <person name="Havlak P."/>
            <person name="Hellsten U."/>
            <person name="Kuo D.H."/>
            <person name="Larsson T."/>
            <person name="Lv J."/>
            <person name="Arendt D."/>
            <person name="Savage R."/>
            <person name="Osoegawa K."/>
            <person name="de Jong P."/>
            <person name="Grimwood J."/>
            <person name="Chapman J.A."/>
            <person name="Shapiro H."/>
            <person name="Aerts A."/>
            <person name="Otillar R.P."/>
            <person name="Terry A.Y."/>
            <person name="Boore J.L."/>
            <person name="Grigoriev I.V."/>
            <person name="Lindberg D.R."/>
            <person name="Seaver E.C."/>
            <person name="Weisblat D.A."/>
            <person name="Putnam N.H."/>
            <person name="Rokhsar D.S."/>
        </authorList>
    </citation>
    <scope>NUCLEOTIDE SEQUENCE</scope>
</reference>
<evidence type="ECO:0000256" key="9">
    <source>
        <dbReference type="RuleBase" id="RU003500"/>
    </source>
</evidence>
<dbReference type="GO" id="GO:0045165">
    <property type="term" value="P:cell fate commitment"/>
    <property type="evidence" value="ECO:0000318"/>
    <property type="project" value="GO_Central"/>
</dbReference>